<evidence type="ECO:0000256" key="6">
    <source>
        <dbReference type="ARBA" id="ARBA00048117"/>
    </source>
</evidence>
<dbReference type="Gene3D" id="3.30.420.40">
    <property type="match status" value="2"/>
</dbReference>
<feature type="binding site" evidence="7">
    <location>
        <position position="193"/>
    </location>
    <ligand>
        <name>substrate</name>
    </ligand>
</feature>
<comment type="cofactor">
    <cofactor evidence="7">
        <name>Fe(2+)</name>
        <dbReference type="ChEBI" id="CHEBI:29033"/>
    </cofactor>
    <text evidence="7">Binds 1 Fe(2+) ion per subunit.</text>
</comment>
<dbReference type="InterPro" id="IPR000905">
    <property type="entry name" value="Gcp-like_dom"/>
</dbReference>
<feature type="binding site" evidence="7">
    <location>
        <position position="113"/>
    </location>
    <ligand>
        <name>Fe cation</name>
        <dbReference type="ChEBI" id="CHEBI:24875"/>
    </ligand>
</feature>
<keyword evidence="4 7" id="KW-0408">Iron</keyword>
<reference evidence="9" key="1">
    <citation type="journal article" date="2014" name="Int. J. Syst. Evol. Microbiol.">
        <title>Complete genome sequence of Corynebacterium casei LMG S-19264T (=DSM 44701T), isolated from a smear-ripened cheese.</title>
        <authorList>
            <consortium name="US DOE Joint Genome Institute (JGI-PGF)"/>
            <person name="Walter F."/>
            <person name="Albersmeier A."/>
            <person name="Kalinowski J."/>
            <person name="Ruckert C."/>
        </authorList>
    </citation>
    <scope>NUCLEOTIDE SEQUENCE</scope>
    <source>
        <strain evidence="9">KCTC 12870</strain>
    </source>
</reference>
<dbReference type="HAMAP" id="MF_01445">
    <property type="entry name" value="TsaD"/>
    <property type="match status" value="1"/>
</dbReference>
<dbReference type="Proteomes" id="UP000642829">
    <property type="component" value="Unassembled WGS sequence"/>
</dbReference>
<dbReference type="InterPro" id="IPR017861">
    <property type="entry name" value="KAE1/TsaD"/>
</dbReference>
<dbReference type="InterPro" id="IPR022450">
    <property type="entry name" value="TsaD"/>
</dbReference>
<organism evidence="9 10">
    <name type="scientific">Cerasicoccus arenae</name>
    <dbReference type="NCBI Taxonomy" id="424488"/>
    <lineage>
        <taxon>Bacteria</taxon>
        <taxon>Pseudomonadati</taxon>
        <taxon>Verrucomicrobiota</taxon>
        <taxon>Opitutia</taxon>
        <taxon>Puniceicoccales</taxon>
        <taxon>Cerasicoccaceae</taxon>
        <taxon>Cerasicoccus</taxon>
    </lineage>
</organism>
<keyword evidence="7" id="KW-0963">Cytoplasm</keyword>
<comment type="subcellular location">
    <subcellularLocation>
        <location evidence="7">Cytoplasm</location>
    </subcellularLocation>
</comment>
<keyword evidence="10" id="KW-1185">Reference proteome</keyword>
<feature type="binding site" evidence="7">
    <location>
        <position position="283"/>
    </location>
    <ligand>
        <name>substrate</name>
    </ligand>
</feature>
<dbReference type="PANTHER" id="PTHR11735">
    <property type="entry name" value="TRNA N6-ADENOSINE THREONYLCARBAMOYLTRANSFERASE"/>
    <property type="match status" value="1"/>
</dbReference>
<evidence type="ECO:0000256" key="7">
    <source>
        <dbReference type="HAMAP-Rule" id="MF_01445"/>
    </source>
</evidence>
<evidence type="ECO:0000259" key="8">
    <source>
        <dbReference type="Pfam" id="PF00814"/>
    </source>
</evidence>
<feature type="binding site" evidence="7">
    <location>
        <position position="311"/>
    </location>
    <ligand>
        <name>Fe cation</name>
        <dbReference type="ChEBI" id="CHEBI:24875"/>
    </ligand>
</feature>
<gene>
    <name evidence="7 9" type="primary">tsaD</name>
    <name evidence="9" type="ORF">GCM10007047_08700</name>
</gene>
<evidence type="ECO:0000256" key="3">
    <source>
        <dbReference type="ARBA" id="ARBA00022723"/>
    </source>
</evidence>
<evidence type="ECO:0000256" key="1">
    <source>
        <dbReference type="ARBA" id="ARBA00022679"/>
    </source>
</evidence>
<dbReference type="GO" id="GO:0005737">
    <property type="term" value="C:cytoplasm"/>
    <property type="evidence" value="ECO:0007669"/>
    <property type="project" value="UniProtKB-SubCell"/>
</dbReference>
<dbReference type="PROSITE" id="PS01016">
    <property type="entry name" value="GLYCOPROTEASE"/>
    <property type="match status" value="1"/>
</dbReference>
<dbReference type="GO" id="GO:0005506">
    <property type="term" value="F:iron ion binding"/>
    <property type="evidence" value="ECO:0007669"/>
    <property type="project" value="UniProtKB-UniRule"/>
</dbReference>
<dbReference type="EC" id="2.3.1.234" evidence="7"/>
<feature type="binding site" evidence="7">
    <location>
        <position position="189"/>
    </location>
    <ligand>
        <name>substrate</name>
    </ligand>
</feature>
<keyword evidence="3 7" id="KW-0479">Metal-binding</keyword>
<evidence type="ECO:0000313" key="10">
    <source>
        <dbReference type="Proteomes" id="UP000642829"/>
    </source>
</evidence>
<sequence>MRYIAFESSCDESALALFDSREGLLGEWVHSQIALHGEYGGVVPDLASREHVSNFGPLLQRARQEVALEPVDRIAVTVGPGLAGCLAVGIAAAKSLALALGAPLIGVNHLRGHAFSPFIALHAEAPEDFEARFQALLPHVGLLVSGGNTVLFLIDRDRRISLLAQTVDDAAGEAIDKGAKLLGMPYPGGVQIENAAANGETGQFNFPTGIPDRSDFRFSFSGLKTSLRYQLEAMGDAVLAEQLPNICADYQAAVVRQLVNKTRHVLEGGGAASLGLSGGVANNTLLREEFAALSRRKGLPLFMAERRHTGDNAAMIAFAAWLDPEATEQSLATMSFNPAVTLA</sequence>
<comment type="catalytic activity">
    <reaction evidence="6 7">
        <text>L-threonylcarbamoyladenylate + adenosine(37) in tRNA = N(6)-L-threonylcarbamoyladenosine(37) in tRNA + AMP + H(+)</text>
        <dbReference type="Rhea" id="RHEA:37059"/>
        <dbReference type="Rhea" id="RHEA-COMP:10162"/>
        <dbReference type="Rhea" id="RHEA-COMP:10163"/>
        <dbReference type="ChEBI" id="CHEBI:15378"/>
        <dbReference type="ChEBI" id="CHEBI:73682"/>
        <dbReference type="ChEBI" id="CHEBI:74411"/>
        <dbReference type="ChEBI" id="CHEBI:74418"/>
        <dbReference type="ChEBI" id="CHEBI:456215"/>
        <dbReference type="EC" id="2.3.1.234"/>
    </reaction>
</comment>
<dbReference type="Pfam" id="PF00814">
    <property type="entry name" value="TsaD"/>
    <property type="match status" value="1"/>
</dbReference>
<comment type="similarity">
    <text evidence="7">Belongs to the KAE1 / TsaD family.</text>
</comment>
<dbReference type="PRINTS" id="PR00789">
    <property type="entry name" value="OSIALOPTASE"/>
</dbReference>
<dbReference type="PANTHER" id="PTHR11735:SF6">
    <property type="entry name" value="TRNA N6-ADENOSINE THREONYLCARBAMOYLTRANSFERASE, MITOCHONDRIAL"/>
    <property type="match status" value="1"/>
</dbReference>
<name>A0A8J3DA03_9BACT</name>
<dbReference type="GO" id="GO:0061711">
    <property type="term" value="F:tRNA N(6)-L-threonylcarbamoyladenine synthase activity"/>
    <property type="evidence" value="ECO:0007669"/>
    <property type="project" value="UniProtKB-EC"/>
</dbReference>
<dbReference type="NCBIfam" id="TIGR00329">
    <property type="entry name" value="gcp_kae1"/>
    <property type="match status" value="1"/>
</dbReference>
<evidence type="ECO:0000313" key="9">
    <source>
        <dbReference type="EMBL" id="GHB95272.1"/>
    </source>
</evidence>
<protein>
    <recommendedName>
        <fullName evidence="7">tRNA N6-adenosine threonylcarbamoyltransferase</fullName>
        <ecNumber evidence="7">2.3.1.234</ecNumber>
    </recommendedName>
    <alternativeName>
        <fullName evidence="7">N6-L-threonylcarbamoyladenine synthase</fullName>
        <shortName evidence="7">t(6)A synthase</shortName>
    </alternativeName>
    <alternativeName>
        <fullName evidence="7">t(6)A37 threonylcarbamoyladenosine biosynthesis protein TsaD</fullName>
    </alternativeName>
    <alternativeName>
        <fullName evidence="7">tRNA threonylcarbamoyladenosine biosynthesis protein TsaD</fullName>
    </alternativeName>
</protein>
<dbReference type="NCBIfam" id="TIGR03723">
    <property type="entry name" value="T6A_TsaD_YgjD"/>
    <property type="match status" value="1"/>
</dbReference>
<evidence type="ECO:0000256" key="2">
    <source>
        <dbReference type="ARBA" id="ARBA00022694"/>
    </source>
</evidence>
<keyword evidence="1 7" id="KW-0808">Transferase</keyword>
<dbReference type="RefSeq" id="WP_189512246.1">
    <property type="nucleotide sequence ID" value="NZ_BMXG01000004.1"/>
</dbReference>
<reference evidence="9" key="2">
    <citation type="submission" date="2020-09" db="EMBL/GenBank/DDBJ databases">
        <authorList>
            <person name="Sun Q."/>
            <person name="Kim S."/>
        </authorList>
    </citation>
    <scope>NUCLEOTIDE SEQUENCE</scope>
    <source>
        <strain evidence="9">KCTC 12870</strain>
    </source>
</reference>
<proteinExistence type="inferred from homology"/>
<dbReference type="InterPro" id="IPR017860">
    <property type="entry name" value="Peptidase_M22_CS"/>
</dbReference>
<feature type="domain" description="Gcp-like" evidence="8">
    <location>
        <begin position="24"/>
        <end position="318"/>
    </location>
</feature>
<feature type="binding site" evidence="7">
    <location>
        <begin position="143"/>
        <end position="147"/>
    </location>
    <ligand>
        <name>substrate</name>
    </ligand>
</feature>
<keyword evidence="2 7" id="KW-0819">tRNA processing</keyword>
<evidence type="ECO:0000256" key="4">
    <source>
        <dbReference type="ARBA" id="ARBA00023004"/>
    </source>
</evidence>
<keyword evidence="5 7" id="KW-0012">Acyltransferase</keyword>
<dbReference type="InterPro" id="IPR043129">
    <property type="entry name" value="ATPase_NBD"/>
</dbReference>
<feature type="binding site" evidence="7">
    <location>
        <position position="176"/>
    </location>
    <ligand>
        <name>substrate</name>
    </ligand>
</feature>
<comment type="function">
    <text evidence="7">Required for the formation of a threonylcarbamoyl group on adenosine at position 37 (t(6)A37) in tRNAs that read codons beginning with adenine. Is involved in the transfer of the threonylcarbamoyl moiety of threonylcarbamoyl-AMP (TC-AMP) to the N6 group of A37, together with TsaE and TsaB. TsaD likely plays a direct catalytic role in this reaction.</text>
</comment>
<dbReference type="AlphaFoldDB" id="A0A8J3DA03"/>
<dbReference type="EMBL" id="BMXG01000004">
    <property type="protein sequence ID" value="GHB95272.1"/>
    <property type="molecule type" value="Genomic_DNA"/>
</dbReference>
<dbReference type="GO" id="GO:0002949">
    <property type="term" value="P:tRNA threonylcarbamoyladenosine modification"/>
    <property type="evidence" value="ECO:0007669"/>
    <property type="project" value="UniProtKB-UniRule"/>
</dbReference>
<evidence type="ECO:0000256" key="5">
    <source>
        <dbReference type="ARBA" id="ARBA00023315"/>
    </source>
</evidence>
<feature type="binding site" evidence="7">
    <location>
        <position position="109"/>
    </location>
    <ligand>
        <name>Fe cation</name>
        <dbReference type="ChEBI" id="CHEBI:24875"/>
    </ligand>
</feature>
<accession>A0A8J3DA03</accession>
<dbReference type="SUPFAM" id="SSF53067">
    <property type="entry name" value="Actin-like ATPase domain"/>
    <property type="match status" value="1"/>
</dbReference>
<comment type="caution">
    <text evidence="9">The sequence shown here is derived from an EMBL/GenBank/DDBJ whole genome shotgun (WGS) entry which is preliminary data.</text>
</comment>